<dbReference type="InterPro" id="IPR038332">
    <property type="entry name" value="PPE_sf"/>
</dbReference>
<reference evidence="5 6" key="1">
    <citation type="journal article" date="2019" name="Emerg. Microbes Infect.">
        <title>Comprehensive subspecies identification of 175 nontuberculous mycobacteria species based on 7547 genomic profiles.</title>
        <authorList>
            <person name="Matsumoto Y."/>
            <person name="Kinjo T."/>
            <person name="Motooka D."/>
            <person name="Nabeya D."/>
            <person name="Jung N."/>
            <person name="Uechi K."/>
            <person name="Horii T."/>
            <person name="Iida T."/>
            <person name="Fujita J."/>
            <person name="Nakamura S."/>
        </authorList>
    </citation>
    <scope>NUCLEOTIDE SEQUENCE [LARGE SCALE GENOMIC DNA]</scope>
    <source>
        <strain evidence="5 6">JCM 12404</strain>
    </source>
</reference>
<dbReference type="InterPro" id="IPR000030">
    <property type="entry name" value="PPE_dom"/>
</dbReference>
<dbReference type="KEGG" id="mcoo:MCOO_42500"/>
<dbReference type="Pfam" id="PF12484">
    <property type="entry name" value="PPE-SVP"/>
    <property type="match status" value="1"/>
</dbReference>
<evidence type="ECO:0000313" key="5">
    <source>
        <dbReference type="EMBL" id="BBX48235.1"/>
    </source>
</evidence>
<feature type="domain" description="PPE family C-terminal" evidence="4">
    <location>
        <begin position="342"/>
        <end position="414"/>
    </location>
</feature>
<evidence type="ECO:0000256" key="1">
    <source>
        <dbReference type="ARBA" id="ARBA00010652"/>
    </source>
</evidence>
<dbReference type="EMBL" id="AP022569">
    <property type="protein sequence ID" value="BBX48235.1"/>
    <property type="molecule type" value="Genomic_DNA"/>
</dbReference>
<dbReference type="Gene3D" id="1.20.1260.20">
    <property type="entry name" value="PPE superfamily"/>
    <property type="match status" value="1"/>
</dbReference>
<evidence type="ECO:0000259" key="3">
    <source>
        <dbReference type="Pfam" id="PF00823"/>
    </source>
</evidence>
<proteinExistence type="inferred from homology"/>
<dbReference type="GO" id="GO:0052572">
    <property type="term" value="P:response to host immune response"/>
    <property type="evidence" value="ECO:0007669"/>
    <property type="project" value="TreeGrafter"/>
</dbReference>
<name>A0A7I7L1M6_9MYCO</name>
<dbReference type="PANTHER" id="PTHR46766">
    <property type="entry name" value="GLUTAMINE-RICH PROTEIN 2"/>
    <property type="match status" value="1"/>
</dbReference>
<protein>
    <submittedName>
        <fullName evidence="5">Putative PPE family protein PPE32</fullName>
    </submittedName>
</protein>
<dbReference type="Proteomes" id="UP000465866">
    <property type="component" value="Chromosome"/>
</dbReference>
<dbReference type="Pfam" id="PF00823">
    <property type="entry name" value="PPE"/>
    <property type="match status" value="1"/>
</dbReference>
<dbReference type="PANTHER" id="PTHR46766:SF1">
    <property type="entry name" value="GLUTAMINE-RICH PROTEIN 2"/>
    <property type="match status" value="1"/>
</dbReference>
<accession>A0A7I7L1M6</accession>
<evidence type="ECO:0000259" key="4">
    <source>
        <dbReference type="Pfam" id="PF12484"/>
    </source>
</evidence>
<dbReference type="SUPFAM" id="SSF140459">
    <property type="entry name" value="PE/PPE dimer-like"/>
    <property type="match status" value="1"/>
</dbReference>
<dbReference type="FunFam" id="1.20.1260.20:FF:000001">
    <property type="entry name" value="PPE family protein PPE41"/>
    <property type="match status" value="1"/>
</dbReference>
<sequence>MVFDFGALPPEVNSGKIYSGPGSAPLLAAATAWDALASELQTTAASYASTIGELGSSWQGPSSTAAADAAAPFTAWLGSTAAQAEQTAAQAQAAAAAYEAAFAASIPPPVIAANRATLALLVATNFLGQNTPAIAANEATYAEFWAQDAGAMYGYAGAATTASQLTPFTEAPATTNDSGQASQSAATAQSAASSSADATSNLEAFLTELNTELTTFGKDLTTFSNQLYSYFPQTSETLAQLVASLNLPPSVTQGINLFNQFLTTGANTLSTWAAGPWTPLGFGSLLKNWWQVSISIPSLGTGIQGIGPLLHPTPITGALSPLLHSGLLSGSYSGAGNAGTLASFGRAGSIGALSVPQNWASAVPAVRTVAAEMEAVTAADAAPEMAAFGNPGMFGQTAMASLAGRAIGGTATRAAVGQGYRIPGAVATDDIATTATIIVIPPSAE</sequence>
<feature type="compositionally biased region" description="Low complexity" evidence="2">
    <location>
        <begin position="177"/>
        <end position="189"/>
    </location>
</feature>
<comment type="similarity">
    <text evidence="1">Belongs to the mycobacterial PPE family.</text>
</comment>
<evidence type="ECO:0000313" key="6">
    <source>
        <dbReference type="Proteomes" id="UP000465866"/>
    </source>
</evidence>
<keyword evidence="6" id="KW-1185">Reference proteome</keyword>
<dbReference type="InterPro" id="IPR022171">
    <property type="entry name" value="PPE_C"/>
</dbReference>
<evidence type="ECO:0000256" key="2">
    <source>
        <dbReference type="SAM" id="MobiDB-lite"/>
    </source>
</evidence>
<gene>
    <name evidence="5" type="primary">PPE32_4</name>
    <name evidence="5" type="ORF">MCOO_42500</name>
</gene>
<organism evidence="5 6">
    <name type="scientific">Mycobacterium cookii</name>
    <dbReference type="NCBI Taxonomy" id="1775"/>
    <lineage>
        <taxon>Bacteria</taxon>
        <taxon>Bacillati</taxon>
        <taxon>Actinomycetota</taxon>
        <taxon>Actinomycetes</taxon>
        <taxon>Mycobacteriales</taxon>
        <taxon>Mycobacteriaceae</taxon>
        <taxon>Mycobacterium</taxon>
    </lineage>
</organism>
<dbReference type="RefSeq" id="WP_163779870.1">
    <property type="nucleotide sequence ID" value="NZ_AP022569.1"/>
</dbReference>
<dbReference type="AlphaFoldDB" id="A0A7I7L1M6"/>
<feature type="domain" description="PPE" evidence="3">
    <location>
        <begin position="4"/>
        <end position="166"/>
    </location>
</feature>
<feature type="region of interest" description="Disordered" evidence="2">
    <location>
        <begin position="169"/>
        <end position="189"/>
    </location>
</feature>